<dbReference type="EMBL" id="QGKY02002305">
    <property type="protein sequence ID" value="KAF2530753.1"/>
    <property type="molecule type" value="Genomic_DNA"/>
</dbReference>
<gene>
    <name evidence="2" type="ORF">F2Q68_00034554</name>
    <name evidence="3" type="ORF">F2Q69_00053340</name>
    <name evidence="1" type="ORF">F2Q70_00030073</name>
</gene>
<evidence type="ECO:0000313" key="4">
    <source>
        <dbReference type="Proteomes" id="UP000712281"/>
    </source>
</evidence>
<reference evidence="3" key="2">
    <citation type="submission" date="2019-12" db="EMBL/GenBank/DDBJ databases">
        <title>Genome sequencing and annotation of Brassica cretica.</title>
        <authorList>
            <person name="Studholme D.J."/>
            <person name="Sarris P."/>
        </authorList>
    </citation>
    <scope>NUCLEOTIDE SEQUENCE</scope>
    <source>
        <strain evidence="3">PFS-109/04</strain>
        <tissue evidence="3">Leaf</tissue>
    </source>
</reference>
<comment type="caution">
    <text evidence="2">The sequence shown here is derived from an EMBL/GenBank/DDBJ whole genome shotgun (WGS) entry which is preliminary data.</text>
</comment>
<evidence type="ECO:0000313" key="3">
    <source>
        <dbReference type="EMBL" id="KAF3487128.1"/>
    </source>
</evidence>
<name>A0A8S9GVA0_BRACR</name>
<dbReference type="Proteomes" id="UP000712600">
    <property type="component" value="Unassembled WGS sequence"/>
</dbReference>
<protein>
    <submittedName>
        <fullName evidence="2">Uncharacterized protein</fullName>
    </submittedName>
</protein>
<organism evidence="2 4">
    <name type="scientific">Brassica cretica</name>
    <name type="common">Mustard</name>
    <dbReference type="NCBI Taxonomy" id="69181"/>
    <lineage>
        <taxon>Eukaryota</taxon>
        <taxon>Viridiplantae</taxon>
        <taxon>Streptophyta</taxon>
        <taxon>Embryophyta</taxon>
        <taxon>Tracheophyta</taxon>
        <taxon>Spermatophyta</taxon>
        <taxon>Magnoliopsida</taxon>
        <taxon>eudicotyledons</taxon>
        <taxon>Gunneridae</taxon>
        <taxon>Pentapetalae</taxon>
        <taxon>rosids</taxon>
        <taxon>malvids</taxon>
        <taxon>Brassicales</taxon>
        <taxon>Brassicaceae</taxon>
        <taxon>Brassiceae</taxon>
        <taxon>Brassica</taxon>
    </lineage>
</organism>
<reference evidence="2" key="1">
    <citation type="submission" date="2019-12" db="EMBL/GenBank/DDBJ databases">
        <title>Genome sequencing and annotation of Brassica cretica.</title>
        <authorList>
            <person name="Studholme D.J."/>
            <person name="Sarris P.F."/>
        </authorList>
    </citation>
    <scope>NUCLEOTIDE SEQUENCE</scope>
    <source>
        <strain evidence="2">PFS-001/15</strain>
        <strain evidence="1">PFS-102/07</strain>
        <tissue evidence="2">Leaf</tissue>
    </source>
</reference>
<dbReference type="AlphaFoldDB" id="A0A8S9GVA0"/>
<sequence length="60" mass="6263">MNLELDTNGTRAGCFLSSREWLKTSELRSDEAETGTLAGTRDAIGLGLDAIGLGFVGFAG</sequence>
<dbReference type="Proteomes" id="UP000712281">
    <property type="component" value="Unassembled WGS sequence"/>
</dbReference>
<evidence type="ECO:0000313" key="1">
    <source>
        <dbReference type="EMBL" id="KAF2530753.1"/>
    </source>
</evidence>
<accession>A0A8S9GVA0</accession>
<evidence type="ECO:0000313" key="2">
    <source>
        <dbReference type="EMBL" id="KAF2550471.1"/>
    </source>
</evidence>
<proteinExistence type="predicted"/>
<dbReference type="EMBL" id="QGKW02001988">
    <property type="protein sequence ID" value="KAF2550471.1"/>
    <property type="molecule type" value="Genomic_DNA"/>
</dbReference>
<dbReference type="EMBL" id="QGKX02002183">
    <property type="protein sequence ID" value="KAF3487128.1"/>
    <property type="molecule type" value="Genomic_DNA"/>
</dbReference>